<protein>
    <submittedName>
        <fullName evidence="2">Uncharacterized protein</fullName>
    </submittedName>
</protein>
<evidence type="ECO:0000313" key="2">
    <source>
        <dbReference type="EMBL" id="KKN60734.1"/>
    </source>
</evidence>
<dbReference type="EMBL" id="LAZR01000685">
    <property type="protein sequence ID" value="KKN60734.1"/>
    <property type="molecule type" value="Genomic_DNA"/>
</dbReference>
<accession>A0A0F9S0X0</accession>
<comment type="caution">
    <text evidence="2">The sequence shown here is derived from an EMBL/GenBank/DDBJ whole genome shotgun (WGS) entry which is preliminary data.</text>
</comment>
<proteinExistence type="predicted"/>
<sequence length="136" mass="15280">MTRAATAEKNTKPSRGRVGYYDPKKKGFAKGNAGRPKGVQNKVTRDARIVFTPLASKAVTVMTNHLTYHIKGREDCASCRHYVDLVLAYAYGKPTQMVEHSWDEVRQHAEKLAKEKGIPVEDLYERAGLGHLRLVK</sequence>
<dbReference type="AlphaFoldDB" id="A0A0F9S0X0"/>
<gene>
    <name evidence="2" type="ORF">LCGC14_0529330</name>
</gene>
<evidence type="ECO:0000256" key="1">
    <source>
        <dbReference type="SAM" id="MobiDB-lite"/>
    </source>
</evidence>
<feature type="region of interest" description="Disordered" evidence="1">
    <location>
        <begin position="1"/>
        <end position="41"/>
    </location>
</feature>
<reference evidence="2" key="1">
    <citation type="journal article" date="2015" name="Nature">
        <title>Complex archaea that bridge the gap between prokaryotes and eukaryotes.</title>
        <authorList>
            <person name="Spang A."/>
            <person name="Saw J.H."/>
            <person name="Jorgensen S.L."/>
            <person name="Zaremba-Niedzwiedzka K."/>
            <person name="Martijn J."/>
            <person name="Lind A.E."/>
            <person name="van Eijk R."/>
            <person name="Schleper C."/>
            <person name="Guy L."/>
            <person name="Ettema T.J."/>
        </authorList>
    </citation>
    <scope>NUCLEOTIDE SEQUENCE</scope>
</reference>
<organism evidence="2">
    <name type="scientific">marine sediment metagenome</name>
    <dbReference type="NCBI Taxonomy" id="412755"/>
    <lineage>
        <taxon>unclassified sequences</taxon>
        <taxon>metagenomes</taxon>
        <taxon>ecological metagenomes</taxon>
    </lineage>
</organism>
<name>A0A0F9S0X0_9ZZZZ</name>